<gene>
    <name evidence="2" type="ORF">JKF63_06860</name>
</gene>
<evidence type="ECO:0008006" key="4">
    <source>
        <dbReference type="Google" id="ProtNLM"/>
    </source>
</evidence>
<dbReference type="Gene3D" id="3.80.10.10">
    <property type="entry name" value="Ribonuclease Inhibitor"/>
    <property type="match status" value="1"/>
</dbReference>
<keyword evidence="3" id="KW-1185">Reference proteome</keyword>
<dbReference type="EMBL" id="JAFJZO010000009">
    <property type="protein sequence ID" value="KAG5510563.1"/>
    <property type="molecule type" value="Genomic_DNA"/>
</dbReference>
<protein>
    <recommendedName>
        <fullName evidence="4">Surface antigen-like protein</fullName>
    </recommendedName>
</protein>
<accession>A0A836LJ96</accession>
<dbReference type="Proteomes" id="UP000674318">
    <property type="component" value="Unassembled WGS sequence"/>
</dbReference>
<dbReference type="PANTHER" id="PTHR47988">
    <property type="entry name" value="SOMATIC EMBRYOGENESIS RECEPTOR KINASE 1"/>
    <property type="match status" value="1"/>
</dbReference>
<dbReference type="AlphaFoldDB" id="A0A836LJ96"/>
<dbReference type="InterPro" id="IPR032675">
    <property type="entry name" value="LRR_dom_sf"/>
</dbReference>
<organism evidence="2 3">
    <name type="scientific">Porcisia hertigi</name>
    <dbReference type="NCBI Taxonomy" id="2761500"/>
    <lineage>
        <taxon>Eukaryota</taxon>
        <taxon>Discoba</taxon>
        <taxon>Euglenozoa</taxon>
        <taxon>Kinetoplastea</taxon>
        <taxon>Metakinetoplastina</taxon>
        <taxon>Trypanosomatida</taxon>
        <taxon>Trypanosomatidae</taxon>
        <taxon>Leishmaniinae</taxon>
        <taxon>Porcisia</taxon>
    </lineage>
</organism>
<reference evidence="2 3" key="1">
    <citation type="submission" date="2021-02" db="EMBL/GenBank/DDBJ databases">
        <title>Porcisia hertigi Genome sequencing and assembly.</title>
        <authorList>
            <person name="Almutairi H."/>
            <person name="Gatherer D."/>
        </authorList>
    </citation>
    <scope>NUCLEOTIDE SEQUENCE [LARGE SCALE GENOMIC DNA]</scope>
    <source>
        <strain evidence="2 3">C119</strain>
    </source>
</reference>
<evidence type="ECO:0000313" key="3">
    <source>
        <dbReference type="Proteomes" id="UP000674318"/>
    </source>
</evidence>
<dbReference type="OrthoDB" id="259927at2759"/>
<evidence type="ECO:0000256" key="1">
    <source>
        <dbReference type="ARBA" id="ARBA00022729"/>
    </source>
</evidence>
<dbReference type="GeneID" id="94292885"/>
<keyword evidence="1" id="KW-0732">Signal</keyword>
<sequence>MTHGVRRLSTTVVVAVVYILLLSGGVSRATLTALQNATTAAFLQAFTVSMPGLADVWIGENWCTWPYIRCSSDTDIAVVIDNAGLTGSLPELNVTGKGTPSHVALTEISLTNVNITGGFKDSWGNLRLLRVLNFTNTNLFGTIPMSWNSMRSLEVVVLKNSSACGSLPSWTRRSLKTIDVQNNVLRGPLPETWGYMTGLQHVNLNANNFCGCNPPSWLSRVLTNALFRAMGSAPFDDNCRAAINCASEGAKCSRSTPQYRDAAVSPSRVFVVLSTLICTLMIVLM</sequence>
<comment type="caution">
    <text evidence="2">The sequence shown here is derived from an EMBL/GenBank/DDBJ whole genome shotgun (WGS) entry which is preliminary data.</text>
</comment>
<evidence type="ECO:0000313" key="2">
    <source>
        <dbReference type="EMBL" id="KAG5510563.1"/>
    </source>
</evidence>
<dbReference type="KEGG" id="phet:94292885"/>
<proteinExistence type="predicted"/>
<dbReference type="SUPFAM" id="SSF52058">
    <property type="entry name" value="L domain-like"/>
    <property type="match status" value="1"/>
</dbReference>
<name>A0A836LJ96_9TRYP</name>
<dbReference type="RefSeq" id="XP_067759167.1">
    <property type="nucleotide sequence ID" value="XM_067902808.1"/>
</dbReference>